<dbReference type="Proteomes" id="UP001379949">
    <property type="component" value="Unassembled WGS sequence"/>
</dbReference>
<dbReference type="Pfam" id="PF03480">
    <property type="entry name" value="DctP"/>
    <property type="match status" value="1"/>
</dbReference>
<name>A0ABU9G9A2_9GAMM</name>
<keyword evidence="3" id="KW-1185">Reference proteome</keyword>
<dbReference type="EMBL" id="JBAKAR010000231">
    <property type="protein sequence ID" value="MEL0615061.1"/>
    <property type="molecule type" value="Genomic_DNA"/>
</dbReference>
<dbReference type="Gene3D" id="3.40.190.170">
    <property type="entry name" value="Bacterial extracellular solute-binding protein, family 7"/>
    <property type="match status" value="1"/>
</dbReference>
<dbReference type="InterPro" id="IPR018389">
    <property type="entry name" value="DctP_fam"/>
</dbReference>
<feature type="non-terminal residue" evidence="2">
    <location>
        <position position="1"/>
    </location>
</feature>
<evidence type="ECO:0000256" key="1">
    <source>
        <dbReference type="ARBA" id="ARBA00022729"/>
    </source>
</evidence>
<dbReference type="PANTHER" id="PTHR33376:SF5">
    <property type="entry name" value="EXTRACYTOPLASMIC SOLUTE RECEPTOR PROTEIN"/>
    <property type="match status" value="1"/>
</dbReference>
<evidence type="ECO:0000313" key="2">
    <source>
        <dbReference type="EMBL" id="MEL0615061.1"/>
    </source>
</evidence>
<dbReference type="Gene3D" id="3.40.190.10">
    <property type="entry name" value="Periplasmic binding protein-like II"/>
    <property type="match status" value="1"/>
</dbReference>
<reference evidence="2 3" key="1">
    <citation type="submission" date="2024-02" db="EMBL/GenBank/DDBJ databases">
        <title>Bacteria isolated from the canopy kelp, Nereocystis luetkeana.</title>
        <authorList>
            <person name="Pfister C.A."/>
            <person name="Younker I.T."/>
            <person name="Light S.H."/>
        </authorList>
    </citation>
    <scope>NUCLEOTIDE SEQUENCE [LARGE SCALE GENOMIC DNA]</scope>
    <source>
        <strain evidence="2 3">TI.4.07</strain>
    </source>
</reference>
<protein>
    <submittedName>
        <fullName evidence="2">ABC transporter substrate-binding protein</fullName>
    </submittedName>
</protein>
<proteinExistence type="predicted"/>
<feature type="non-terminal residue" evidence="2">
    <location>
        <position position="72"/>
    </location>
</feature>
<keyword evidence="1" id="KW-0732">Signal</keyword>
<dbReference type="InterPro" id="IPR038404">
    <property type="entry name" value="TRAP_DctP_sf"/>
</dbReference>
<organism evidence="2 3">
    <name type="scientific">Marinomonas arenicola</name>
    <dbReference type="NCBI Taxonomy" id="569601"/>
    <lineage>
        <taxon>Bacteria</taxon>
        <taxon>Pseudomonadati</taxon>
        <taxon>Pseudomonadota</taxon>
        <taxon>Gammaproteobacteria</taxon>
        <taxon>Oceanospirillales</taxon>
        <taxon>Oceanospirillaceae</taxon>
        <taxon>Marinomonas</taxon>
    </lineage>
</organism>
<evidence type="ECO:0000313" key="3">
    <source>
        <dbReference type="Proteomes" id="UP001379949"/>
    </source>
</evidence>
<sequence>ALERNTIDALEWVGTSLDLRMGFHKIAPYYYTAWHEPATELQFLVNERTWKRLPEDLREILRVSMKLSAYDM</sequence>
<dbReference type="PANTHER" id="PTHR33376">
    <property type="match status" value="1"/>
</dbReference>
<accession>A0ABU9G9A2</accession>
<gene>
    <name evidence="2" type="ORF">V6242_18175</name>
</gene>
<comment type="caution">
    <text evidence="2">The sequence shown here is derived from an EMBL/GenBank/DDBJ whole genome shotgun (WGS) entry which is preliminary data.</text>
</comment>